<reference evidence="8" key="7">
    <citation type="journal article" date="2017" name="Plant J.">
        <title>Araport11: a complete reannotation of the Arabidopsis thaliana reference genome.</title>
        <authorList>
            <person name="Cheng C.Y."/>
            <person name="Krishnakumar V."/>
            <person name="Chan A.P."/>
            <person name="Thibaud-Nissen F."/>
            <person name="Schobel S."/>
            <person name="Town C.D."/>
        </authorList>
    </citation>
    <scope>GENOME REANNOTATION</scope>
    <source>
        <strain evidence="8">cv. Columbia</strain>
    </source>
</reference>
<reference evidence="6" key="2">
    <citation type="submission" date="1999-06" db="EMBL/GenBank/DDBJ databases">
        <authorList>
            <person name="EU Arabidopsis sequencing project"/>
        </authorList>
    </citation>
    <scope>NUCLEOTIDE SEQUENCE</scope>
</reference>
<proteinExistence type="predicted"/>
<reference evidence="5" key="6">
    <citation type="submission" date="2016-05" db="EMBL/GenBank/DDBJ databases">
        <authorList>
            <person name="Krishnakumar V."/>
            <person name="Cheng C.-Y."/>
            <person name="Chan A.P."/>
            <person name="Schobel S."/>
            <person name="Kim M."/>
            <person name="Ferlanti E.S."/>
            <person name="Belyaeva I."/>
            <person name="Rosen B.D."/>
            <person name="Micklem G."/>
            <person name="Miller J.R."/>
            <person name="Vaughn M."/>
            <person name="Town C.D."/>
        </authorList>
    </citation>
    <scope>NUCLEOTIDE SEQUENCE</scope>
</reference>
<evidence type="ECO:0000313" key="8">
    <source>
        <dbReference type="Proteomes" id="UP000006548"/>
    </source>
</evidence>
<dbReference type="EMBL" id="CP002687">
    <property type="protein sequence ID" value="AEE84355.1"/>
    <property type="molecule type" value="Genomic_DNA"/>
</dbReference>
<dbReference type="GlyGen" id="Q9SVH7">
    <property type="glycosylation" value="1 site"/>
</dbReference>
<dbReference type="PIR" id="T10612">
    <property type="entry name" value="T10612"/>
</dbReference>
<feature type="region of interest" description="Disordered" evidence="2">
    <location>
        <begin position="484"/>
        <end position="529"/>
    </location>
</feature>
<keyword evidence="5" id="KW-0695">RNA-directed DNA polymerase</keyword>
<dbReference type="EMBL" id="AL080254">
    <property type="protein sequence ID" value="CAB45836.1"/>
    <property type="molecule type" value="Genomic_DNA"/>
</dbReference>
<keyword evidence="1" id="KW-0175">Coiled coil</keyword>
<reference evidence="5" key="5">
    <citation type="submission" date="2011-02" db="EMBL/GenBank/DDBJ databases">
        <authorList>
            <consortium name="TAIR"/>
            <person name="Swarbreck D."/>
            <person name="Lamesch P."/>
            <person name="Wilks C."/>
            <person name="Huala E."/>
        </authorList>
    </citation>
    <scope>NUCLEOTIDE SEQUENCE</scope>
</reference>
<dbReference type="InterPro" id="IPR009596">
    <property type="entry name" value="DUF1204"/>
</dbReference>
<dbReference type="ExpressionAtlas" id="Q9SVH7">
    <property type="expression patterns" value="baseline and differential"/>
</dbReference>
<reference evidence="5 8" key="1">
    <citation type="journal article" date="1999" name="Nature">
        <title>Sequence and analysis of chromosome 4 of the plant Arabidopsis thaliana.</title>
        <authorList>
            <consortium name="EU"/>
            <consortium name="CSHL and WU Arabidopsis Sequencing Project"/>
            <person name="Mayer K."/>
            <person name="Schuller C."/>
            <person name="Wambutt R."/>
            <person name="Murphy G."/>
            <person name="Volckaert G."/>
            <person name="Pohl T."/>
            <person name="Dusterhoft A."/>
            <person name="Stiekema W."/>
            <person name="Entian K.D."/>
            <person name="Terryn N."/>
            <person name="Harris B."/>
            <person name="Ansorge W."/>
            <person name="Brandt P."/>
            <person name="Grivell L."/>
            <person name="Rieger M."/>
            <person name="Weichselgartner M."/>
            <person name="de Simone V."/>
            <person name="Obermaier B."/>
            <person name="Mache R."/>
            <person name="Muller M."/>
            <person name="Kreis M."/>
            <person name="Delseny M."/>
            <person name="Puigdomenech P."/>
            <person name="Watson M."/>
            <person name="Schmidtheini T."/>
            <person name="Reichert B."/>
            <person name="Portatelle D."/>
            <person name="Perez-Alonso M."/>
            <person name="Boutry M."/>
            <person name="Bancroft I."/>
            <person name="Vos P."/>
            <person name="Hoheisel J."/>
            <person name="Zimmermann W."/>
            <person name="Wedler H."/>
            <person name="Ridley P."/>
            <person name="Langham S.A."/>
            <person name="McCullagh B."/>
            <person name="Bilham L."/>
            <person name="Robben J."/>
            <person name="Van der Schueren J."/>
            <person name="Grymonprez B."/>
            <person name="Chuang Y.J."/>
            <person name="Vandenbussche F."/>
            <person name="Braeken M."/>
            <person name="Weltjens I."/>
            <person name="Voet M."/>
            <person name="Bastiaens I."/>
            <person name="Aert R."/>
            <person name="Defoor E."/>
            <person name="Weitzenegger T."/>
            <person name="Bothe G."/>
            <person name="Ramsperger U."/>
            <person name="Hilbert H."/>
            <person name="Braun M."/>
            <person name="Holzer E."/>
            <person name="Brandt A."/>
            <person name="Peters S."/>
            <person name="van Staveren M."/>
            <person name="Dirske W."/>
            <person name="Mooijman P."/>
            <person name="Klein Lankhorst R."/>
            <person name="Rose M."/>
            <person name="Hauf J."/>
            <person name="Kotter P."/>
            <person name="Berneiser S."/>
            <person name="Hempel S."/>
            <person name="Feldpausch M."/>
            <person name="Lamberth S."/>
            <person name="Van den Daele H."/>
            <person name="De Keyser A."/>
            <person name="Buysshaert C."/>
            <person name="Gielen J."/>
            <person name="Villarroel R."/>
            <person name="De Clercq R."/>
            <person name="Van Montagu M."/>
            <person name="Rogers J."/>
            <person name="Cronin A."/>
            <person name="Quail M."/>
            <person name="Bray-Allen S."/>
            <person name="Clark L."/>
            <person name="Doggett J."/>
            <person name="Hall S."/>
            <person name="Kay M."/>
            <person name="Lennard N."/>
            <person name="McLay K."/>
            <person name="Mayes R."/>
            <person name="Pettett A."/>
            <person name="Rajandream M.A."/>
            <person name="Lyne M."/>
            <person name="Benes V."/>
            <person name="Rechmann S."/>
            <person name="Borkova D."/>
            <person name="Blocker H."/>
            <person name="Scharfe M."/>
            <person name="Grimm M."/>
            <person name="Lohnert T.H."/>
            <person name="Dose S."/>
            <person name="de Haan M."/>
            <person name="Maarse A."/>
            <person name="Schafer M."/>
            <person name="Muller-Auer S."/>
            <person name="Gabel C."/>
            <person name="Fuchs M."/>
            <person name="Fartmann B."/>
            <person name="Granderath K."/>
            <person name="Dauner D."/>
            <person name="Herzl A."/>
            <person name="Neumann S."/>
            <person name="Argiriou A."/>
            <person name="Vitale D."/>
            <person name="Liguori R."/>
            <person name="Piravandi E."/>
            <person name="Massenet O."/>
            <person name="Quigley F."/>
            <person name="Clabauld G."/>
            <person name="Mundlein A."/>
            <person name="Felber R."/>
            <person name="Schnabl S."/>
            <person name="Hiller R."/>
            <person name="Schmidt W."/>
            <person name="Lecharny A."/>
            <person name="Aubourg S."/>
            <person name="Chefdor F."/>
            <person name="Cooke R."/>
            <person name="Berger C."/>
            <person name="Montfort A."/>
            <person name="Casacuberta E."/>
            <person name="Gibbons T."/>
            <person name="Weber N."/>
            <person name="Vandenbol M."/>
            <person name="Bargues M."/>
            <person name="Terol J."/>
            <person name="Torres A."/>
            <person name="Perez-Perez A."/>
            <person name="Purnelle B."/>
            <person name="Bent E."/>
            <person name="Johnson S."/>
            <person name="Tacon D."/>
            <person name="Jesse T."/>
            <person name="Heijnen L."/>
            <person name="Schwarz S."/>
            <person name="Scholler P."/>
            <person name="Heber S."/>
            <person name="Francs P."/>
            <person name="Bielke C."/>
            <person name="Frishman D."/>
            <person name="Haase D."/>
            <person name="Lemcke K."/>
            <person name="Mewes H.W."/>
            <person name="Stocker S."/>
            <person name="Zaccaria P."/>
            <person name="Bevan M."/>
            <person name="Wilson R.K."/>
            <person name="de la Bastide M."/>
            <person name="Habermann K."/>
            <person name="Parnell L."/>
            <person name="Dedhia N."/>
            <person name="Gnoj L."/>
            <person name="Schutz K."/>
            <person name="Huang E."/>
            <person name="Spiegel L."/>
            <person name="Sehkon M."/>
            <person name="Murray J."/>
            <person name="Sheet P."/>
            <person name="Cordes M."/>
            <person name="Abu-Threideh J."/>
            <person name="Stoneking T."/>
            <person name="Kalicki J."/>
            <person name="Graves T."/>
            <person name="Harmon G."/>
            <person name="Edwards J."/>
            <person name="Latreille P."/>
            <person name="Courtney L."/>
            <person name="Cloud J."/>
            <person name="Abbott A."/>
            <person name="Scott K."/>
            <person name="Johnson D."/>
            <person name="Minx P."/>
            <person name="Bentley D."/>
            <person name="Fulton B."/>
            <person name="Miller N."/>
            <person name="Greco T."/>
            <person name="Kemp K."/>
            <person name="Kramer J."/>
            <person name="Fulton L."/>
            <person name="Mardis E."/>
            <person name="Dante M."/>
            <person name="Pepin K."/>
            <person name="Hillier L."/>
            <person name="Nelson J."/>
            <person name="Spieth J."/>
            <person name="Ryan E."/>
            <person name="Andrews S."/>
            <person name="Geisel C."/>
            <person name="Layman D."/>
            <person name="Du H."/>
            <person name="Ali J."/>
            <person name="Berghoff A."/>
            <person name="Jones K."/>
            <person name="Drone K."/>
            <person name="Cotton M."/>
            <person name="Joshu C."/>
            <person name="Antonoiu B."/>
            <person name="Zidanic M."/>
            <person name="Strong C."/>
            <person name="Sun H."/>
            <person name="Lamar B."/>
            <person name="Yordan C."/>
            <person name="Ma P."/>
            <person name="Zhong J."/>
            <person name="Preston R."/>
            <person name="Vil D."/>
            <person name="Shekher M."/>
            <person name="Matero A."/>
            <person name="Shah R."/>
            <person name="Swaby I.K."/>
            <person name="O'Shaughnessy A."/>
            <person name="Rodriguez M."/>
            <person name="Hoffmann J."/>
            <person name="Till S."/>
            <person name="Granat S."/>
            <person name="Shohdy N."/>
            <person name="Hasegawa A."/>
            <person name="Hameed A."/>
            <person name="Lodhi M."/>
            <person name="Johnson A."/>
            <person name="Chen E."/>
            <person name="Marra M."/>
            <person name="Martienssen R."/>
            <person name="McCombie W.R."/>
        </authorList>
    </citation>
    <scope>NUCLEOTIDE SEQUENCE [LARGE SCALE GENOMIC DNA]</scope>
    <source>
        <strain evidence="8">cv. Columbia</strain>
    </source>
</reference>
<evidence type="ECO:0000256" key="1">
    <source>
        <dbReference type="SAM" id="Coils"/>
    </source>
</evidence>
<dbReference type="EMBL" id="AL161553">
    <property type="protein sequence ID" value="CAB79070.1"/>
    <property type="molecule type" value="Genomic_DNA"/>
</dbReference>
<dbReference type="HOGENOM" id="CLU_515231_0_0_1"/>
<name>Q9SVH7_ARATH</name>
<sequence length="529" mass="59476">MSSFLLHFSRLQYLGVAWPLWHRGTSSFSLLSCFDSLFLWFRCRWVRILLGSSPVGLILAPWAIRRLDRPSVKTTARRSSRGRSRQNLATRWKMGRINLDAIPNYSRKYKEKRAVSETPQPSLSEGQQIAEATRRSLLDQVGRRVFEPGCSNPTGMASEKTREEVEVVVPSEMRGDGQVARRELVLGLQNSSGTFGARRVAPEVGRADASKRPRVSDHRWGFRYDDMAAPFTSNSVACAELLREIGRGSGIPSMPLDLKEEKVFAGAARKSIEVCSPSGFDSNFFFELHSLDTLFVQAIAEWDRLTYLYERCVRSLSVDATNAKDAHEALAVEKEKVAQALADLARSQDDAKEMKRKYDELAGRALSEMKRLRERRLEYAEFVRRSALDKMAELVQKRLDRIKAHIDDTKAAEPKFLEFNQVSGNIKTLEALVEGGEVEMKSDDMMLRLVADAEELEAEVKAFGITDLMDGDFDVRTLFAELSPDNRNSVPPPTEGEDLADGRGECEGQAGERIVGQTEVRDEIADARD</sequence>
<feature type="domain" description="DUF1204" evidence="3">
    <location>
        <begin position="303"/>
        <end position="522"/>
    </location>
</feature>
<evidence type="ECO:0000313" key="6">
    <source>
        <dbReference type="EMBL" id="CAB45836.1"/>
    </source>
</evidence>
<evidence type="ECO:0000259" key="3">
    <source>
        <dbReference type="Pfam" id="PF06721"/>
    </source>
</evidence>
<dbReference type="Araport" id="AT4G20700"/>
<evidence type="ECO:0000313" key="5">
    <source>
        <dbReference type="EMBL" id="AEE84355.1"/>
    </source>
</evidence>
<evidence type="ECO:0000256" key="2">
    <source>
        <dbReference type="SAM" id="MobiDB-lite"/>
    </source>
</evidence>
<dbReference type="Proteomes" id="UP000006548">
    <property type="component" value="Chromosome 4"/>
</dbReference>
<accession>Q9SVH7</accession>
<dbReference type="GO" id="GO:0003964">
    <property type="term" value="F:RNA-directed DNA polymerase activity"/>
    <property type="evidence" value="ECO:0007669"/>
    <property type="project" value="UniProtKB-KW"/>
</dbReference>
<dbReference type="TAIR" id="AT4G20700"/>
<dbReference type="AlphaFoldDB" id="Q9SVH7"/>
<evidence type="ECO:0000313" key="4">
    <source>
        <dbReference type="Araport" id="AT4G20700"/>
    </source>
</evidence>
<evidence type="ECO:0000313" key="7">
    <source>
        <dbReference type="EMBL" id="CAB79070.1"/>
    </source>
</evidence>
<feature type="coiled-coil region" evidence="1">
    <location>
        <begin position="337"/>
        <end position="364"/>
    </location>
</feature>
<dbReference type="Pfam" id="PF06721">
    <property type="entry name" value="DUF1204"/>
    <property type="match status" value="1"/>
</dbReference>
<reference evidence="6" key="3">
    <citation type="submission" date="1999-06" db="EMBL/GenBank/DDBJ databases">
        <authorList>
            <person name="Bevan M."/>
            <person name="Pohl T."/>
            <person name="Weizenegger T."/>
            <person name="Bancroft I."/>
            <person name="Mewes H.W."/>
            <person name="Mayer K.F.X."/>
            <person name="Lemcke K."/>
            <person name="Schueller C."/>
        </authorList>
    </citation>
    <scope>NUCLEOTIDE SEQUENCE</scope>
</reference>
<keyword evidence="8" id="KW-1185">Reference proteome</keyword>
<organism evidence="6">
    <name type="scientific">Arabidopsis thaliana</name>
    <name type="common">Mouse-ear cress</name>
    <dbReference type="NCBI Taxonomy" id="3702"/>
    <lineage>
        <taxon>Eukaryota</taxon>
        <taxon>Viridiplantae</taxon>
        <taxon>Streptophyta</taxon>
        <taxon>Embryophyta</taxon>
        <taxon>Tracheophyta</taxon>
        <taxon>Spermatophyta</taxon>
        <taxon>Magnoliopsida</taxon>
        <taxon>eudicotyledons</taxon>
        <taxon>Gunneridae</taxon>
        <taxon>Pentapetalae</taxon>
        <taxon>rosids</taxon>
        <taxon>malvids</taxon>
        <taxon>Brassicales</taxon>
        <taxon>Brassicaceae</taxon>
        <taxon>Camelineae</taxon>
        <taxon>Arabidopsis</taxon>
    </lineage>
</organism>
<reference evidence="7" key="4">
    <citation type="submission" date="2000-03" db="EMBL/GenBank/DDBJ databases">
        <authorList>
            <person name="Pohl T."/>
            <person name="Weizenegger T."/>
            <person name="Mewes H.W."/>
            <person name="Lemcke K."/>
            <person name="Mayer K.F.X."/>
        </authorList>
    </citation>
    <scope>NUCLEOTIDE SEQUENCE</scope>
</reference>
<dbReference type="PaxDb" id="3702-AT4G20700.1"/>
<protein>
    <submittedName>
        <fullName evidence="5">RNA-binding reverse transcriptase, putative (DUF1204)</fullName>
    </submittedName>
</protein>
<keyword evidence="5" id="KW-0808">Transferase</keyword>
<feature type="compositionally biased region" description="Basic and acidic residues" evidence="2">
    <location>
        <begin position="519"/>
        <end position="529"/>
    </location>
</feature>
<dbReference type="iPTMnet" id="Q9SVH7"/>
<gene>
    <name evidence="4 5" type="ordered locus">At4g20700</name>
    <name evidence="6" type="ORF">F21C20.50</name>
    <name evidence="5" type="ORF">F21C20_50</name>
</gene>
<keyword evidence="5" id="KW-0548">Nucleotidyltransferase</keyword>
<dbReference type="GeneID" id="827817"/>